<accession>A0A2G8SKR7</accession>
<dbReference type="AlphaFoldDB" id="A0A2G8SKR7"/>
<name>A0A2G8SKR7_9APHY</name>
<gene>
    <name evidence="1" type="ORF">GSI_03125</name>
</gene>
<keyword evidence="2" id="KW-1185">Reference proteome</keyword>
<reference evidence="1 2" key="1">
    <citation type="journal article" date="2015" name="Sci. Rep.">
        <title>Chromosome-level genome map provides insights into diverse defense mechanisms in the medicinal fungus Ganoderma sinense.</title>
        <authorList>
            <person name="Zhu Y."/>
            <person name="Xu J."/>
            <person name="Sun C."/>
            <person name="Zhou S."/>
            <person name="Xu H."/>
            <person name="Nelson D.R."/>
            <person name="Qian J."/>
            <person name="Song J."/>
            <person name="Luo H."/>
            <person name="Xiang L."/>
            <person name="Li Y."/>
            <person name="Xu Z."/>
            <person name="Ji A."/>
            <person name="Wang L."/>
            <person name="Lu S."/>
            <person name="Hayward A."/>
            <person name="Sun W."/>
            <person name="Li X."/>
            <person name="Schwartz D.C."/>
            <person name="Wang Y."/>
            <person name="Chen S."/>
        </authorList>
    </citation>
    <scope>NUCLEOTIDE SEQUENCE [LARGE SCALE GENOMIC DNA]</scope>
    <source>
        <strain evidence="1 2">ZZ0214-1</strain>
    </source>
</reference>
<organism evidence="1 2">
    <name type="scientific">Ganoderma sinense ZZ0214-1</name>
    <dbReference type="NCBI Taxonomy" id="1077348"/>
    <lineage>
        <taxon>Eukaryota</taxon>
        <taxon>Fungi</taxon>
        <taxon>Dikarya</taxon>
        <taxon>Basidiomycota</taxon>
        <taxon>Agaricomycotina</taxon>
        <taxon>Agaricomycetes</taxon>
        <taxon>Polyporales</taxon>
        <taxon>Polyporaceae</taxon>
        <taxon>Ganoderma</taxon>
    </lineage>
</organism>
<evidence type="ECO:0000313" key="1">
    <source>
        <dbReference type="EMBL" id="PIL34350.1"/>
    </source>
</evidence>
<dbReference type="OrthoDB" id="2736021at2759"/>
<proteinExistence type="predicted"/>
<protein>
    <submittedName>
        <fullName evidence="1">Uncharacterized protein</fullName>
    </submittedName>
</protein>
<dbReference type="EMBL" id="AYKW01000005">
    <property type="protein sequence ID" value="PIL34350.1"/>
    <property type="molecule type" value="Genomic_DNA"/>
</dbReference>
<evidence type="ECO:0000313" key="2">
    <source>
        <dbReference type="Proteomes" id="UP000230002"/>
    </source>
</evidence>
<sequence>MPEALVTLNERTIMCPIELFKSTFIFSTLRFGLLDCDGSEKRYTCCISPDALPRLTQPKTPILFSLLGQIAVKDCFMTARGCLRPPDEEPVASCWLEQRSNPVSDLTWRGILPTIKALVQEFAAGSEVDTSQLLAVGADGKLRFQVIWQGDVGESGGDLPMFDEFGTEQVPASISQVPFGQPVHAVFSIDFVHDRQAGKRTVLASLFALMKA</sequence>
<comment type="caution">
    <text evidence="1">The sequence shown here is derived from an EMBL/GenBank/DDBJ whole genome shotgun (WGS) entry which is preliminary data.</text>
</comment>
<dbReference type="Proteomes" id="UP000230002">
    <property type="component" value="Unassembled WGS sequence"/>
</dbReference>